<evidence type="ECO:0000313" key="1">
    <source>
        <dbReference type="EMBL" id="OIR06695.1"/>
    </source>
</evidence>
<proteinExistence type="predicted"/>
<protein>
    <submittedName>
        <fullName evidence="1">Uncharacterized protein</fullName>
    </submittedName>
</protein>
<comment type="caution">
    <text evidence="1">The sequence shown here is derived from an EMBL/GenBank/DDBJ whole genome shotgun (WGS) entry which is preliminary data.</text>
</comment>
<dbReference type="EMBL" id="MLJW01000042">
    <property type="protein sequence ID" value="OIR06695.1"/>
    <property type="molecule type" value="Genomic_DNA"/>
</dbReference>
<reference evidence="1" key="1">
    <citation type="submission" date="2016-10" db="EMBL/GenBank/DDBJ databases">
        <title>Sequence of Gallionella enrichment culture.</title>
        <authorList>
            <person name="Poehlein A."/>
            <person name="Muehling M."/>
            <person name="Daniel R."/>
        </authorList>
    </citation>
    <scope>NUCLEOTIDE SEQUENCE</scope>
</reference>
<dbReference type="AlphaFoldDB" id="A0A1J5SE64"/>
<organism evidence="1">
    <name type="scientific">mine drainage metagenome</name>
    <dbReference type="NCBI Taxonomy" id="410659"/>
    <lineage>
        <taxon>unclassified sequences</taxon>
        <taxon>metagenomes</taxon>
        <taxon>ecological metagenomes</taxon>
    </lineage>
</organism>
<sequence>MRNGTYKISAQHNGITLTKSVTVINHWGGNVYLNWKNPAVDAEDEQLKEP</sequence>
<name>A0A1J5SE64_9ZZZZ</name>
<accession>A0A1J5SE64</accession>
<gene>
    <name evidence="1" type="ORF">GALL_113020</name>
</gene>